<dbReference type="RefSeq" id="WP_006903734.1">
    <property type="nucleotide sequence ID" value="NZ_JH976535.1"/>
</dbReference>
<keyword evidence="2" id="KW-0812">Transmembrane</keyword>
<evidence type="ECO:0000313" key="4">
    <source>
        <dbReference type="Proteomes" id="UP000005710"/>
    </source>
</evidence>
<feature type="compositionally biased region" description="Low complexity" evidence="1">
    <location>
        <begin position="49"/>
        <end position="60"/>
    </location>
</feature>
<feature type="transmembrane region" description="Helical" evidence="2">
    <location>
        <begin position="615"/>
        <end position="635"/>
    </location>
</feature>
<dbReference type="Proteomes" id="UP000005710">
    <property type="component" value="Unassembled WGS sequence"/>
</dbReference>
<evidence type="ECO:0000313" key="3">
    <source>
        <dbReference type="EMBL" id="EKP95705.1"/>
    </source>
</evidence>
<evidence type="ECO:0000256" key="2">
    <source>
        <dbReference type="SAM" id="Phobius"/>
    </source>
</evidence>
<feature type="region of interest" description="Disordered" evidence="1">
    <location>
        <begin position="675"/>
        <end position="701"/>
    </location>
</feature>
<keyword evidence="2" id="KW-1133">Transmembrane helix</keyword>
<feature type="compositionally biased region" description="Low complexity" evidence="1">
    <location>
        <begin position="519"/>
        <end position="539"/>
    </location>
</feature>
<protein>
    <submittedName>
        <fullName evidence="3">Uncharacterized protein</fullName>
    </submittedName>
</protein>
<gene>
    <name evidence="3" type="ORF">ThesuDRAFT_01464</name>
</gene>
<feature type="compositionally biased region" description="Gly residues" evidence="1">
    <location>
        <begin position="689"/>
        <end position="701"/>
    </location>
</feature>
<dbReference type="AlphaFoldDB" id="K6P3S7"/>
<reference evidence="3" key="2">
    <citation type="submission" date="2012-10" db="EMBL/GenBank/DDBJ databases">
        <title>Improved high-quality draft of Thermaerobacter subterraneus C21, DSM 13965.</title>
        <authorList>
            <consortium name="DOE Joint Genome Institute"/>
            <person name="Eisen J."/>
            <person name="Huntemann M."/>
            <person name="Wei C.-L."/>
            <person name="Han J."/>
            <person name="Detter J.C."/>
            <person name="Han C."/>
            <person name="Tapia R."/>
            <person name="Chen A."/>
            <person name="Kyrpides N."/>
            <person name="Mavromatis K."/>
            <person name="Markowitz V."/>
            <person name="Szeto E."/>
            <person name="Ivanova N."/>
            <person name="Mikhailova N."/>
            <person name="Ovchinnikova G."/>
            <person name="Pagani I."/>
            <person name="Pati A."/>
            <person name="Goodwin L."/>
            <person name="Nordberg H.P."/>
            <person name="Cantor M.N."/>
            <person name="Hua S.X."/>
            <person name="Woyke T."/>
            <person name="Eisen J."/>
            <person name="Klenk H.-P."/>
        </authorList>
    </citation>
    <scope>NUCLEOTIDE SEQUENCE [LARGE SCALE GENOMIC DNA]</scope>
    <source>
        <strain evidence="3">DSM 13965</strain>
    </source>
</reference>
<reference evidence="3" key="1">
    <citation type="submission" date="2010-10" db="EMBL/GenBank/DDBJ databases">
        <authorList>
            <consortium name="US DOE Joint Genome Institute (JGI-PGF)"/>
            <person name="Lucas S."/>
            <person name="Copeland A."/>
            <person name="Lapidus A."/>
            <person name="Bruce D."/>
            <person name="Goodwin L."/>
            <person name="Pitluck S."/>
            <person name="Kyrpides N."/>
            <person name="Mavromatis K."/>
            <person name="Detter J.C."/>
            <person name="Han C."/>
            <person name="Land M."/>
            <person name="Hauser L."/>
            <person name="Markowitz V."/>
            <person name="Cheng J.-F."/>
            <person name="Hugenholtz P."/>
            <person name="Woyke T."/>
            <person name="Wu D."/>
            <person name="Pukall R."/>
            <person name="Wahrenburg C."/>
            <person name="Brambilla E."/>
            <person name="Klenk H.-P."/>
            <person name="Eisen J.A."/>
        </authorList>
    </citation>
    <scope>NUCLEOTIDE SEQUENCE [LARGE SCALE GENOMIC DNA]</scope>
    <source>
        <strain evidence="3">DSM 13965</strain>
    </source>
</reference>
<feature type="transmembrane region" description="Helical" evidence="2">
    <location>
        <begin position="647"/>
        <end position="672"/>
    </location>
</feature>
<evidence type="ECO:0000256" key="1">
    <source>
        <dbReference type="SAM" id="MobiDB-lite"/>
    </source>
</evidence>
<comment type="caution">
    <text evidence="3">The sequence shown here is derived from an EMBL/GenBank/DDBJ whole genome shotgun (WGS) entry which is preliminary data.</text>
</comment>
<name>K6P3S7_9FIRM</name>
<dbReference type="HOGENOM" id="CLU_393251_0_0_9"/>
<proteinExistence type="predicted"/>
<feature type="compositionally biased region" description="Gly residues" evidence="1">
    <location>
        <begin position="578"/>
        <end position="587"/>
    </location>
</feature>
<dbReference type="STRING" id="867903.ThesuDRAFT_01464"/>
<feature type="compositionally biased region" description="Low complexity" evidence="1">
    <location>
        <begin position="24"/>
        <end position="42"/>
    </location>
</feature>
<keyword evidence="4" id="KW-1185">Reference proteome</keyword>
<feature type="region of interest" description="Disordered" evidence="1">
    <location>
        <begin position="493"/>
        <end position="607"/>
    </location>
</feature>
<organism evidence="3 4">
    <name type="scientific">Thermaerobacter subterraneus DSM 13965</name>
    <dbReference type="NCBI Taxonomy" id="867903"/>
    <lineage>
        <taxon>Bacteria</taxon>
        <taxon>Bacillati</taxon>
        <taxon>Bacillota</taxon>
        <taxon>Clostridia</taxon>
        <taxon>Eubacteriales</taxon>
        <taxon>Clostridiales Family XVII. Incertae Sedis</taxon>
        <taxon>Thermaerobacter</taxon>
    </lineage>
</organism>
<feature type="compositionally biased region" description="Basic and acidic residues" evidence="1">
    <location>
        <begin position="559"/>
        <end position="577"/>
    </location>
</feature>
<accession>K6P3S7</accession>
<feature type="region of interest" description="Disordered" evidence="1">
    <location>
        <begin position="1"/>
        <end position="91"/>
    </location>
</feature>
<dbReference type="EMBL" id="AENY02000002">
    <property type="protein sequence ID" value="EKP95705.1"/>
    <property type="molecule type" value="Genomic_DNA"/>
</dbReference>
<sequence length="701" mass="73996">MTSNAHPQPRPGAGPEVRTVTGTAAPDPEPAGARPAGASGTPGAPPDGAPSTAPPVAATPAGPPGGRPGSTPRGEDSGLNLAGTGPLAPWSLLPRTWLEPAGGRPGPWRREEALAPRPLTPYSAALWRQELPDLTGRISRDLSLPSAGVDLTVDEQGHLLARPLPAAAWPGALAWRAARHGWIAARQAAELVRWWDEQGARTLLADAGELRLRVIPLERAGGTPGGPGGPGRLQEWRRTLERCRDIWRAHLDRLLRLEALATLSLWQLDALLQAFQLPGAPRAGDLVPVPAVVAEMGQRLWHLAARGREAGAVAAVFREPPYHPRLSRLAQDAPGAGAGASPEHGGPVAAFLELWGQFLERYGYVALPAAELAEPTWAEDPEPALAWLARFFQDRGLSPIAAEINAQRRQQQLEEAIRRHLARRPLDRGRIEETRRLAEATTRVAAEMGYHMLVLRSWWRRAVLGAGRDLAAAGRLEEPAAVWQLAPHELEALLGGGPGGGQASSHGPATATAGRHPEGPGAPAGTPGQAGPAGAAPAARLEGHDGAAAPAGGHPGKGRGGDRHEHEQPDEGRHELPGRGGPAQPGGGRHEQRTEPPAPPDEERLERARQRAHRFFRYAGMAYFALLALIPLIMARQGLLWWGLREMALLVVEIVVVLAPLAAVAGAAYLLARGRKGRPRARTRDEQAGGAGGAAGPGQPG</sequence>
<keyword evidence="2" id="KW-0472">Membrane</keyword>